<dbReference type="PANTHER" id="PTHR44899:SF4">
    <property type="entry name" value="SERINE_THREONINE-PROTEIN KINASE NEK1"/>
    <property type="match status" value="1"/>
</dbReference>
<dbReference type="Ensembl" id="ENSDCDT00010054766.1">
    <property type="protein sequence ID" value="ENSDCDP00010044659.1"/>
    <property type="gene ID" value="ENSDCDG00010027597.1"/>
</dbReference>
<feature type="region of interest" description="Disordered" evidence="15">
    <location>
        <begin position="381"/>
        <end position="423"/>
    </location>
</feature>
<evidence type="ECO:0000256" key="9">
    <source>
        <dbReference type="ARBA" id="ARBA00022840"/>
    </source>
</evidence>
<dbReference type="SUPFAM" id="SSF56112">
    <property type="entry name" value="Protein kinase-like (PK-like)"/>
    <property type="match status" value="1"/>
</dbReference>
<keyword evidence="16" id="KW-1133">Transmembrane helix</keyword>
<evidence type="ECO:0000259" key="17">
    <source>
        <dbReference type="PROSITE" id="PS50011"/>
    </source>
</evidence>
<dbReference type="GO" id="GO:0005524">
    <property type="term" value="F:ATP binding"/>
    <property type="evidence" value="ECO:0007669"/>
    <property type="project" value="UniProtKB-UniRule"/>
</dbReference>
<evidence type="ECO:0000256" key="2">
    <source>
        <dbReference type="ARBA" id="ARBA00010886"/>
    </source>
</evidence>
<accession>A0AAY4DHM8</accession>
<evidence type="ECO:0000256" key="3">
    <source>
        <dbReference type="ARBA" id="ARBA00012513"/>
    </source>
</evidence>
<evidence type="ECO:0000256" key="15">
    <source>
        <dbReference type="SAM" id="MobiDB-lite"/>
    </source>
</evidence>
<feature type="compositionally biased region" description="Basic and acidic residues" evidence="15">
    <location>
        <begin position="300"/>
        <end position="317"/>
    </location>
</feature>
<comment type="similarity">
    <text evidence="2">Belongs to the protein kinase superfamily. NEK Ser/Thr protein kinase family. NIMA subfamily.</text>
</comment>
<feature type="region of interest" description="Disordered" evidence="15">
    <location>
        <begin position="775"/>
        <end position="815"/>
    </location>
</feature>
<gene>
    <name evidence="18" type="primary">NEK1</name>
</gene>
<comment type="cofactor">
    <cofactor evidence="1">
        <name>Mg(2+)</name>
        <dbReference type="ChEBI" id="CHEBI:18420"/>
    </cofactor>
</comment>
<dbReference type="InterPro" id="IPR051131">
    <property type="entry name" value="NEK_Ser/Thr_kinase_NIMA"/>
</dbReference>
<keyword evidence="16" id="KW-0812">Transmembrane</keyword>
<dbReference type="AlphaFoldDB" id="A0AAY4DHM8"/>
<evidence type="ECO:0000256" key="12">
    <source>
        <dbReference type="ARBA" id="ARBA00048679"/>
    </source>
</evidence>
<keyword evidence="8" id="KW-0418">Kinase</keyword>
<evidence type="ECO:0000256" key="13">
    <source>
        <dbReference type="PROSITE-ProRule" id="PRU10141"/>
    </source>
</evidence>
<dbReference type="GO" id="GO:0046872">
    <property type="term" value="F:metal ion binding"/>
    <property type="evidence" value="ECO:0007669"/>
    <property type="project" value="UniProtKB-KW"/>
</dbReference>
<feature type="compositionally biased region" description="Pro residues" evidence="15">
    <location>
        <begin position="404"/>
        <end position="414"/>
    </location>
</feature>
<keyword evidence="9 13" id="KW-0067">ATP-binding</keyword>
<sequence>MEKYEKVKKIGEGSFGKAVLVKSREDGRQYVIKEIGISRMSSKERQESRKEVAVLANMSHPNIVQYKESFEESGCLYIVMDYCEGGDLFKKINSQKGVLFQEEQILDWFVQICLALKHVHDRKILHRDIKSQVNMELYSWGILELPDTVELARTCIGTPYYLSPEICENKPYNNKSDIWALGCVLYEMCTLRHAFEAGNMKNLVLKIIRGSYPPVSVHYSQDLRSLLAQLFRRNPRERPSINSVLDKLFLSRRIHKYLTPQQYTAKRPAPGPVPISPAQKITKPAAKYGVPLTIRKPSDVVRKASDARKPPFAERKPVTKHKQVRRMSRVEEERRKFEEGVRKKRMELMEKERKQREQMILLKAAQMKRFEKEKLNRINRAREQGWRHVLSSSGGSSPERKAPSPTPSPVPEPGPVQRQPPSVGQYDHFYFVLDTLGKPDAKEGVPARLRGRAAAERACQVEEFLQRKREAMQNKVRAEGQLEYLSRLRQIRLQNFNERQQIKARLRGEKYDSDGSDSQESSEEAELRRKKIEALKAQANARAAVLREQLEKRRREAYEREKKAWEDQVSFFFFFFPILHAYVFFFFFMFFISEQTSGEVICMEPLHEQGPRKSWEQRPDSQVLKVLEQATLQPVTQLLNNSSTLEKTVTGKLLLNMIHFGISTGHTSYSSFLFFVMPLFFLSAAMFPGEDPMFIKLPSPAHRRTAVLSRFLAQSSVEDSSSSVASRSRSTSPLRSKQQDSLLIGLSTGLFDANNPQMLRTCSLPDLSKLFRRAQGDPVQSNEAAVPENNLEIEDLEDDGKGEEPSEIEDVYEDDDLRELRASMERLLHDECSDEEDDGASNDSPADEPVTNGLSEEDEEEHPNTERQLNEEWHSDSSEEEEESDAEQHDSIFSRLEELRFHLEQEMGFEAFIEAYNKIKAIHEDEDENIEMGSNMVQNILGAEHQHLYPKILHLVMADGAYQEDNDE</sequence>
<feature type="binding site" evidence="13">
    <location>
        <position position="33"/>
    </location>
    <ligand>
        <name>ATP</name>
        <dbReference type="ChEBI" id="CHEBI:30616"/>
    </ligand>
</feature>
<dbReference type="PROSITE" id="PS00107">
    <property type="entry name" value="PROTEIN_KINASE_ATP"/>
    <property type="match status" value="1"/>
</dbReference>
<comment type="catalytic activity">
    <reaction evidence="12">
        <text>L-seryl-[protein] + ATP = O-phospho-L-seryl-[protein] + ADP + H(+)</text>
        <dbReference type="Rhea" id="RHEA:17989"/>
        <dbReference type="Rhea" id="RHEA-COMP:9863"/>
        <dbReference type="Rhea" id="RHEA-COMP:11604"/>
        <dbReference type="ChEBI" id="CHEBI:15378"/>
        <dbReference type="ChEBI" id="CHEBI:29999"/>
        <dbReference type="ChEBI" id="CHEBI:30616"/>
        <dbReference type="ChEBI" id="CHEBI:83421"/>
        <dbReference type="ChEBI" id="CHEBI:456216"/>
        <dbReference type="EC" id="2.7.11.1"/>
    </reaction>
</comment>
<keyword evidence="4" id="KW-0723">Serine/threonine-protein kinase</keyword>
<keyword evidence="5" id="KW-0808">Transferase</keyword>
<evidence type="ECO:0000256" key="16">
    <source>
        <dbReference type="SAM" id="Phobius"/>
    </source>
</evidence>
<dbReference type="Gene3D" id="3.30.200.20">
    <property type="entry name" value="Phosphorylase Kinase, domain 1"/>
    <property type="match status" value="1"/>
</dbReference>
<keyword evidence="7 13" id="KW-0547">Nucleotide-binding</keyword>
<reference evidence="18 19" key="1">
    <citation type="submission" date="2020-06" db="EMBL/GenBank/DDBJ databases">
        <authorList>
            <consortium name="Wellcome Sanger Institute Data Sharing"/>
        </authorList>
    </citation>
    <scope>NUCLEOTIDE SEQUENCE [LARGE SCALE GENOMIC DNA]</scope>
</reference>
<dbReference type="FunFam" id="1.10.510.10:FF:000172">
    <property type="entry name" value="serine/threonine-protein kinase Nek1 isoform X1"/>
    <property type="match status" value="1"/>
</dbReference>
<dbReference type="GeneTree" id="ENSGT00940000158460"/>
<dbReference type="InterPro" id="IPR000719">
    <property type="entry name" value="Prot_kinase_dom"/>
</dbReference>
<dbReference type="Proteomes" id="UP000694580">
    <property type="component" value="Chromosome 19"/>
</dbReference>
<feature type="compositionally biased region" description="Acidic residues" evidence="15">
    <location>
        <begin position="791"/>
        <end position="815"/>
    </location>
</feature>
<dbReference type="InterPro" id="IPR017441">
    <property type="entry name" value="Protein_kinase_ATP_BS"/>
</dbReference>
<dbReference type="EC" id="2.7.11.1" evidence="3"/>
<name>A0AAY4DHM8_9TELE</name>
<keyword evidence="19" id="KW-1185">Reference proteome</keyword>
<evidence type="ECO:0000256" key="8">
    <source>
        <dbReference type="ARBA" id="ARBA00022777"/>
    </source>
</evidence>
<evidence type="ECO:0000256" key="14">
    <source>
        <dbReference type="SAM" id="Coils"/>
    </source>
</evidence>
<proteinExistence type="inferred from homology"/>
<evidence type="ECO:0000256" key="6">
    <source>
        <dbReference type="ARBA" id="ARBA00022723"/>
    </source>
</evidence>
<protein>
    <recommendedName>
        <fullName evidence="3">non-specific serine/threonine protein kinase</fullName>
        <ecNumber evidence="3">2.7.11.1</ecNumber>
    </recommendedName>
</protein>
<feature type="region of interest" description="Disordered" evidence="15">
    <location>
        <begin position="300"/>
        <end position="329"/>
    </location>
</feature>
<feature type="compositionally biased region" description="Basic residues" evidence="15">
    <location>
        <begin position="318"/>
        <end position="327"/>
    </location>
</feature>
<keyword evidence="14" id="KW-0175">Coiled coil</keyword>
<organism evidence="18 19">
    <name type="scientific">Denticeps clupeoides</name>
    <name type="common">denticle herring</name>
    <dbReference type="NCBI Taxonomy" id="299321"/>
    <lineage>
        <taxon>Eukaryota</taxon>
        <taxon>Metazoa</taxon>
        <taxon>Chordata</taxon>
        <taxon>Craniata</taxon>
        <taxon>Vertebrata</taxon>
        <taxon>Euteleostomi</taxon>
        <taxon>Actinopterygii</taxon>
        <taxon>Neopterygii</taxon>
        <taxon>Teleostei</taxon>
        <taxon>Clupei</taxon>
        <taxon>Clupeiformes</taxon>
        <taxon>Denticipitoidei</taxon>
        <taxon>Denticipitidae</taxon>
        <taxon>Denticeps</taxon>
    </lineage>
</organism>
<dbReference type="GO" id="GO:0004674">
    <property type="term" value="F:protein serine/threonine kinase activity"/>
    <property type="evidence" value="ECO:0007669"/>
    <property type="project" value="UniProtKB-KW"/>
</dbReference>
<dbReference type="PANTHER" id="PTHR44899">
    <property type="entry name" value="CAMK FAMILY PROTEIN KINASE"/>
    <property type="match status" value="1"/>
</dbReference>
<comment type="catalytic activity">
    <reaction evidence="11">
        <text>L-threonyl-[protein] + ATP = O-phospho-L-threonyl-[protein] + ADP + H(+)</text>
        <dbReference type="Rhea" id="RHEA:46608"/>
        <dbReference type="Rhea" id="RHEA-COMP:11060"/>
        <dbReference type="Rhea" id="RHEA-COMP:11605"/>
        <dbReference type="ChEBI" id="CHEBI:15378"/>
        <dbReference type="ChEBI" id="CHEBI:30013"/>
        <dbReference type="ChEBI" id="CHEBI:30616"/>
        <dbReference type="ChEBI" id="CHEBI:61977"/>
        <dbReference type="ChEBI" id="CHEBI:456216"/>
        <dbReference type="EC" id="2.7.11.1"/>
    </reaction>
</comment>
<evidence type="ECO:0000313" key="18">
    <source>
        <dbReference type="Ensembl" id="ENSDCDP00010044659.1"/>
    </source>
</evidence>
<dbReference type="InterPro" id="IPR011009">
    <property type="entry name" value="Kinase-like_dom_sf"/>
</dbReference>
<dbReference type="Pfam" id="PF00069">
    <property type="entry name" value="Pkinase"/>
    <property type="match status" value="1"/>
</dbReference>
<feature type="transmembrane region" description="Helical" evidence="16">
    <location>
        <begin position="669"/>
        <end position="687"/>
    </location>
</feature>
<dbReference type="PROSITE" id="PS50011">
    <property type="entry name" value="PROTEIN_KINASE_DOM"/>
    <property type="match status" value="1"/>
</dbReference>
<reference evidence="18" key="2">
    <citation type="submission" date="2025-08" db="UniProtKB">
        <authorList>
            <consortium name="Ensembl"/>
        </authorList>
    </citation>
    <scope>IDENTIFICATION</scope>
</reference>
<evidence type="ECO:0000313" key="19">
    <source>
        <dbReference type="Proteomes" id="UP000694580"/>
    </source>
</evidence>
<feature type="compositionally biased region" description="Basic and acidic residues" evidence="15">
    <location>
        <begin position="862"/>
        <end position="877"/>
    </location>
</feature>
<keyword evidence="6" id="KW-0479">Metal-binding</keyword>
<reference evidence="18" key="3">
    <citation type="submission" date="2025-09" db="UniProtKB">
        <authorList>
            <consortium name="Ensembl"/>
        </authorList>
    </citation>
    <scope>IDENTIFICATION</scope>
</reference>
<dbReference type="FunFam" id="3.30.200.20:FF:000097">
    <property type="entry name" value="Probable serine/threonine-protein kinase nek1"/>
    <property type="match status" value="1"/>
</dbReference>
<dbReference type="Gene3D" id="1.10.510.10">
    <property type="entry name" value="Transferase(Phosphotransferase) domain 1"/>
    <property type="match status" value="1"/>
</dbReference>
<feature type="region of interest" description="Disordered" evidence="15">
    <location>
        <begin position="831"/>
        <end position="890"/>
    </location>
</feature>
<evidence type="ECO:0000256" key="11">
    <source>
        <dbReference type="ARBA" id="ARBA00047899"/>
    </source>
</evidence>
<keyword evidence="16" id="KW-0472">Membrane</keyword>
<evidence type="ECO:0000256" key="4">
    <source>
        <dbReference type="ARBA" id="ARBA00022527"/>
    </source>
</evidence>
<evidence type="ECO:0000256" key="5">
    <source>
        <dbReference type="ARBA" id="ARBA00022679"/>
    </source>
</evidence>
<feature type="domain" description="Protein kinase" evidence="17">
    <location>
        <begin position="4"/>
        <end position="258"/>
    </location>
</feature>
<keyword evidence="10" id="KW-0460">Magnesium</keyword>
<feature type="transmembrane region" description="Helical" evidence="16">
    <location>
        <begin position="569"/>
        <end position="592"/>
    </location>
</feature>
<evidence type="ECO:0000256" key="1">
    <source>
        <dbReference type="ARBA" id="ARBA00001946"/>
    </source>
</evidence>
<feature type="coiled-coil region" evidence="14">
    <location>
        <begin position="522"/>
        <end position="568"/>
    </location>
</feature>
<evidence type="ECO:0000256" key="10">
    <source>
        <dbReference type="ARBA" id="ARBA00022842"/>
    </source>
</evidence>
<evidence type="ECO:0000256" key="7">
    <source>
        <dbReference type="ARBA" id="ARBA00022741"/>
    </source>
</evidence>